<proteinExistence type="predicted"/>
<sequence>MLFTLSHGFVLLHPDRGIYVGRSADRTYWSKLGAAGRNVVAAFPSRAEAMVHLDAWLGCRLSPDELSQFSCHHVMVDVPGGWASCWALRVAGLEEHIGELAHPCWDNPMGQC</sequence>
<organism evidence="1 2">
    <name type="scientific">Paracraurococcus ruber</name>
    <dbReference type="NCBI Taxonomy" id="77675"/>
    <lineage>
        <taxon>Bacteria</taxon>
        <taxon>Pseudomonadati</taxon>
        <taxon>Pseudomonadota</taxon>
        <taxon>Alphaproteobacteria</taxon>
        <taxon>Acetobacterales</taxon>
        <taxon>Roseomonadaceae</taxon>
        <taxon>Paracraurococcus</taxon>
    </lineage>
</organism>
<accession>A0ABS1CQW7</accession>
<reference evidence="1 2" key="1">
    <citation type="journal article" date="2020" name="Microorganisms">
        <title>Osmotic Adaptation and Compatible Solute Biosynthesis of Phototrophic Bacteria as Revealed from Genome Analyses.</title>
        <authorList>
            <person name="Imhoff J.F."/>
            <person name="Rahn T."/>
            <person name="Kunzel S."/>
            <person name="Keller A."/>
            <person name="Neulinger S.C."/>
        </authorList>
    </citation>
    <scope>NUCLEOTIDE SEQUENCE [LARGE SCALE GENOMIC DNA]</scope>
    <source>
        <strain evidence="1 2">DSM 15382</strain>
    </source>
</reference>
<dbReference type="EMBL" id="NRSG01000001">
    <property type="protein sequence ID" value="MBK1656692.1"/>
    <property type="molecule type" value="Genomic_DNA"/>
</dbReference>
<evidence type="ECO:0000313" key="2">
    <source>
        <dbReference type="Proteomes" id="UP000697995"/>
    </source>
</evidence>
<name>A0ABS1CQW7_9PROT</name>
<keyword evidence="2" id="KW-1185">Reference proteome</keyword>
<protein>
    <submittedName>
        <fullName evidence="1">Uncharacterized protein</fullName>
    </submittedName>
</protein>
<evidence type="ECO:0000313" key="1">
    <source>
        <dbReference type="EMBL" id="MBK1656692.1"/>
    </source>
</evidence>
<gene>
    <name evidence="1" type="ORF">CKO45_00420</name>
</gene>
<dbReference type="Proteomes" id="UP000697995">
    <property type="component" value="Unassembled WGS sequence"/>
</dbReference>
<comment type="caution">
    <text evidence="1">The sequence shown here is derived from an EMBL/GenBank/DDBJ whole genome shotgun (WGS) entry which is preliminary data.</text>
</comment>